<keyword evidence="2" id="KW-1185">Reference proteome</keyword>
<gene>
    <name evidence="1" type="ORF">TRIATDRAFT_301699</name>
</gene>
<name>G9P8N4_HYPAI</name>
<evidence type="ECO:0000313" key="1">
    <source>
        <dbReference type="EMBL" id="EHK40970.1"/>
    </source>
</evidence>
<protein>
    <submittedName>
        <fullName evidence="1">Uncharacterized protein</fullName>
    </submittedName>
</protein>
<proteinExistence type="predicted"/>
<reference evidence="1 2" key="1">
    <citation type="journal article" date="2011" name="Genome Biol.">
        <title>Comparative genome sequence analysis underscores mycoparasitism as the ancestral life style of Trichoderma.</title>
        <authorList>
            <person name="Kubicek C.P."/>
            <person name="Herrera-Estrella A."/>
            <person name="Seidl-Seiboth V."/>
            <person name="Martinez D.A."/>
            <person name="Druzhinina I.S."/>
            <person name="Thon M."/>
            <person name="Zeilinger S."/>
            <person name="Casas-Flores S."/>
            <person name="Horwitz B.A."/>
            <person name="Mukherjee P.K."/>
            <person name="Mukherjee M."/>
            <person name="Kredics L."/>
            <person name="Alcaraz L.D."/>
            <person name="Aerts A."/>
            <person name="Antal Z."/>
            <person name="Atanasova L."/>
            <person name="Cervantes-Badillo M.G."/>
            <person name="Challacombe J."/>
            <person name="Chertkov O."/>
            <person name="McCluskey K."/>
            <person name="Coulpier F."/>
            <person name="Deshpande N."/>
            <person name="von Doehren H."/>
            <person name="Ebbole D.J."/>
            <person name="Esquivel-Naranjo E.U."/>
            <person name="Fekete E."/>
            <person name="Flipphi M."/>
            <person name="Glaser F."/>
            <person name="Gomez-Rodriguez E.Y."/>
            <person name="Gruber S."/>
            <person name="Han C."/>
            <person name="Henrissat B."/>
            <person name="Hermosa R."/>
            <person name="Hernandez-Onate M."/>
            <person name="Karaffa L."/>
            <person name="Kosti I."/>
            <person name="Le Crom S."/>
            <person name="Lindquist E."/>
            <person name="Lucas S."/>
            <person name="Luebeck M."/>
            <person name="Luebeck P.S."/>
            <person name="Margeot A."/>
            <person name="Metz B."/>
            <person name="Misra M."/>
            <person name="Nevalainen H."/>
            <person name="Omann M."/>
            <person name="Packer N."/>
            <person name="Perrone G."/>
            <person name="Uresti-Rivera E.E."/>
            <person name="Salamov A."/>
            <person name="Schmoll M."/>
            <person name="Seiboth B."/>
            <person name="Shapiro H."/>
            <person name="Sukno S."/>
            <person name="Tamayo-Ramos J.A."/>
            <person name="Tisch D."/>
            <person name="Wiest A."/>
            <person name="Wilkinson H.H."/>
            <person name="Zhang M."/>
            <person name="Coutinho P.M."/>
            <person name="Kenerley C.M."/>
            <person name="Monte E."/>
            <person name="Baker S.E."/>
            <person name="Grigoriev I.V."/>
        </authorList>
    </citation>
    <scope>NUCLEOTIDE SEQUENCE [LARGE SCALE GENOMIC DNA]</scope>
    <source>
        <strain evidence="2">ATCC 20476 / IMI 206040</strain>
    </source>
</reference>
<dbReference type="Proteomes" id="UP000005426">
    <property type="component" value="Unassembled WGS sequence"/>
</dbReference>
<dbReference type="AlphaFoldDB" id="G9P8N4"/>
<dbReference type="HOGENOM" id="CLU_2527757_0_0_1"/>
<dbReference type="EMBL" id="ABDG02000027">
    <property type="protein sequence ID" value="EHK40970.1"/>
    <property type="molecule type" value="Genomic_DNA"/>
</dbReference>
<organism evidence="1 2">
    <name type="scientific">Hypocrea atroviridis (strain ATCC 20476 / IMI 206040)</name>
    <name type="common">Trichoderma atroviride</name>
    <dbReference type="NCBI Taxonomy" id="452589"/>
    <lineage>
        <taxon>Eukaryota</taxon>
        <taxon>Fungi</taxon>
        <taxon>Dikarya</taxon>
        <taxon>Ascomycota</taxon>
        <taxon>Pezizomycotina</taxon>
        <taxon>Sordariomycetes</taxon>
        <taxon>Hypocreomycetidae</taxon>
        <taxon>Hypocreales</taxon>
        <taxon>Hypocreaceae</taxon>
        <taxon>Trichoderma</taxon>
    </lineage>
</organism>
<comment type="caution">
    <text evidence="1">The sequence shown here is derived from an EMBL/GenBank/DDBJ whole genome shotgun (WGS) entry which is preliminary data.</text>
</comment>
<sequence length="84" mass="9441">MDGSIDLISQKKRTWHAHKHTMSHNKTALGCRDKKPFAARSKRDLCSLATVYTDPCSPFRSSRPPWANGVPTHSGAVCMLRCMR</sequence>
<evidence type="ECO:0000313" key="2">
    <source>
        <dbReference type="Proteomes" id="UP000005426"/>
    </source>
</evidence>
<accession>G9P8N4</accession>